<keyword evidence="3" id="KW-1185">Reference proteome</keyword>
<evidence type="ECO:0000313" key="2">
    <source>
        <dbReference type="EMBL" id="KAF5735346.1"/>
    </source>
</evidence>
<proteinExistence type="predicted"/>
<dbReference type="InParanoid" id="A0A7J7CN45"/>
<dbReference type="AlphaFoldDB" id="A0A7J7CN45"/>
<name>A0A7J7CN45_TRIWF</name>
<evidence type="ECO:0000313" key="3">
    <source>
        <dbReference type="Proteomes" id="UP000593562"/>
    </source>
</evidence>
<dbReference type="SUPFAM" id="SSF49899">
    <property type="entry name" value="Concanavalin A-like lectins/glucanases"/>
    <property type="match status" value="1"/>
</dbReference>
<dbReference type="InterPro" id="IPR014895">
    <property type="entry name" value="Alginate_lyase_2"/>
</dbReference>
<dbReference type="PANTHER" id="PTHR33681:SF11">
    <property type="entry name" value="ALGINATE LYASE"/>
    <property type="match status" value="1"/>
</dbReference>
<evidence type="ECO:0000259" key="1">
    <source>
        <dbReference type="Pfam" id="PF08787"/>
    </source>
</evidence>
<accession>A0A7J7CN45</accession>
<dbReference type="InterPro" id="IPR013320">
    <property type="entry name" value="ConA-like_dom_sf"/>
</dbReference>
<organism evidence="2 3">
    <name type="scientific">Tripterygium wilfordii</name>
    <name type="common">Thunder God vine</name>
    <dbReference type="NCBI Taxonomy" id="458696"/>
    <lineage>
        <taxon>Eukaryota</taxon>
        <taxon>Viridiplantae</taxon>
        <taxon>Streptophyta</taxon>
        <taxon>Embryophyta</taxon>
        <taxon>Tracheophyta</taxon>
        <taxon>Spermatophyta</taxon>
        <taxon>Magnoliopsida</taxon>
        <taxon>eudicotyledons</taxon>
        <taxon>Gunneridae</taxon>
        <taxon>Pentapetalae</taxon>
        <taxon>rosids</taxon>
        <taxon>fabids</taxon>
        <taxon>Celastrales</taxon>
        <taxon>Celastraceae</taxon>
        <taxon>Tripterygium</taxon>
    </lineage>
</organism>
<dbReference type="EMBL" id="JAAARO010000015">
    <property type="protein sequence ID" value="KAF5735346.1"/>
    <property type="molecule type" value="Genomic_DNA"/>
</dbReference>
<sequence length="250" mass="28881">MRGLLASQFISYHADPTDGFTSIGLTKANFEIQRPYNIPVDERYQFSFNDGVRRLWVYASDKPHALNSHTQPRTEIKIRGLDYSSGIRQFEGNVFVLQGTSGATIFQIFGAPKKEHRGATTMMLVIDSGNLRFYDKDLVASNVYDRWFRLNVIHDVSEGRIVVFIDGVHTFSTKVAGKAHYYFKFGVYASSRKSHYMESRKEAWGLYKPYDVPREERYSFKNKIQRLWVYANDKPYSVSSPTQPRTEQGL</sequence>
<dbReference type="Pfam" id="PF08787">
    <property type="entry name" value="Alginate_lyase2"/>
    <property type="match status" value="1"/>
</dbReference>
<dbReference type="PANTHER" id="PTHR33681">
    <property type="entry name" value="BINDING PROTEIN, PUTATIVE, EXPRESSED-RELATED"/>
    <property type="match status" value="1"/>
</dbReference>
<reference evidence="2 3" key="1">
    <citation type="journal article" date="2020" name="Nat. Commun.">
        <title>Genome of Tripterygium wilfordii and identification of cytochrome P450 involved in triptolide biosynthesis.</title>
        <authorList>
            <person name="Tu L."/>
            <person name="Su P."/>
            <person name="Zhang Z."/>
            <person name="Gao L."/>
            <person name="Wang J."/>
            <person name="Hu T."/>
            <person name="Zhou J."/>
            <person name="Zhang Y."/>
            <person name="Zhao Y."/>
            <person name="Liu Y."/>
            <person name="Song Y."/>
            <person name="Tong Y."/>
            <person name="Lu Y."/>
            <person name="Yang J."/>
            <person name="Xu C."/>
            <person name="Jia M."/>
            <person name="Peters R.J."/>
            <person name="Huang L."/>
            <person name="Gao W."/>
        </authorList>
    </citation>
    <scope>NUCLEOTIDE SEQUENCE [LARGE SCALE GENOMIC DNA]</scope>
    <source>
        <strain evidence="3">cv. XIE 37</strain>
        <tissue evidence="2">Leaf</tissue>
    </source>
</reference>
<feature type="domain" description="Alginate lyase 2" evidence="1">
    <location>
        <begin position="28"/>
        <end position="198"/>
    </location>
</feature>
<dbReference type="Proteomes" id="UP000593562">
    <property type="component" value="Unassembled WGS sequence"/>
</dbReference>
<gene>
    <name evidence="2" type="ORF">HS088_TW15G00848</name>
</gene>
<protein>
    <submittedName>
        <fullName evidence="2">Citrate-binding protein-like</fullName>
    </submittedName>
</protein>
<comment type="caution">
    <text evidence="2">The sequence shown here is derived from an EMBL/GenBank/DDBJ whole genome shotgun (WGS) entry which is preliminary data.</text>
</comment>